<evidence type="ECO:0000313" key="2">
    <source>
        <dbReference type="Proteomes" id="UP000623678"/>
    </source>
</evidence>
<proteinExistence type="predicted"/>
<dbReference type="AlphaFoldDB" id="A0A926EPT4"/>
<dbReference type="RefSeq" id="WP_262395318.1">
    <property type="nucleotide sequence ID" value="NZ_JACRTD010000005.1"/>
</dbReference>
<name>A0A926EPT4_9FIRM</name>
<dbReference type="SUPFAM" id="SSF56784">
    <property type="entry name" value="HAD-like"/>
    <property type="match status" value="1"/>
</dbReference>
<comment type="caution">
    <text evidence="1">The sequence shown here is derived from an EMBL/GenBank/DDBJ whole genome shotgun (WGS) entry which is preliminary data.</text>
</comment>
<reference evidence="1" key="1">
    <citation type="submission" date="2020-08" db="EMBL/GenBank/DDBJ databases">
        <title>Genome public.</title>
        <authorList>
            <person name="Liu C."/>
            <person name="Sun Q."/>
        </authorList>
    </citation>
    <scope>NUCLEOTIDE SEQUENCE</scope>
    <source>
        <strain evidence="1">NSJ-64</strain>
    </source>
</reference>
<dbReference type="InterPro" id="IPR006439">
    <property type="entry name" value="HAD-SF_hydro_IA"/>
</dbReference>
<dbReference type="InterPro" id="IPR036412">
    <property type="entry name" value="HAD-like_sf"/>
</dbReference>
<dbReference type="InterPro" id="IPR041492">
    <property type="entry name" value="HAD_2"/>
</dbReference>
<keyword evidence="1" id="KW-0378">Hydrolase</keyword>
<dbReference type="SFLD" id="SFLDG01129">
    <property type="entry name" value="C1.5:_HAD__Beta-PGM__Phosphata"/>
    <property type="match status" value="1"/>
</dbReference>
<dbReference type="Gene3D" id="3.40.50.1000">
    <property type="entry name" value="HAD superfamily/HAD-like"/>
    <property type="match status" value="1"/>
</dbReference>
<dbReference type="GO" id="GO:0006281">
    <property type="term" value="P:DNA repair"/>
    <property type="evidence" value="ECO:0007669"/>
    <property type="project" value="TreeGrafter"/>
</dbReference>
<dbReference type="Gene3D" id="1.10.150.240">
    <property type="entry name" value="Putative phosphatase, domain 2"/>
    <property type="match status" value="1"/>
</dbReference>
<dbReference type="GO" id="GO:0008967">
    <property type="term" value="F:phosphoglycolate phosphatase activity"/>
    <property type="evidence" value="ECO:0007669"/>
    <property type="project" value="TreeGrafter"/>
</dbReference>
<dbReference type="EMBL" id="JACRTD010000005">
    <property type="protein sequence ID" value="MBC8585531.1"/>
    <property type="molecule type" value="Genomic_DNA"/>
</dbReference>
<dbReference type="InterPro" id="IPR023214">
    <property type="entry name" value="HAD_sf"/>
</dbReference>
<dbReference type="NCBIfam" id="TIGR01549">
    <property type="entry name" value="HAD-SF-IA-v1"/>
    <property type="match status" value="1"/>
</dbReference>
<dbReference type="PANTHER" id="PTHR43434:SF1">
    <property type="entry name" value="PHOSPHOGLYCOLATE PHOSPHATASE"/>
    <property type="match status" value="1"/>
</dbReference>
<evidence type="ECO:0000313" key="1">
    <source>
        <dbReference type="EMBL" id="MBC8585531.1"/>
    </source>
</evidence>
<protein>
    <submittedName>
        <fullName evidence="1">HAD-IA family hydrolase</fullName>
    </submittedName>
</protein>
<dbReference type="GO" id="GO:0005829">
    <property type="term" value="C:cytosol"/>
    <property type="evidence" value="ECO:0007669"/>
    <property type="project" value="TreeGrafter"/>
</dbReference>
<sequence>MKYPVVIFDLDGTLADTSFGIIHSLKAMEKELGLAGLPQETLRKFVGPVFSEALKEYYHVTEEQVPRMIEVFRKNYAQQGYKQTKPYPGIHRLLKEIKKLGGKIGVATVKNARMTELTLQELGLWDEFDYIASNHGEHIDKKTLILQVLQALACDDKSQAVLVGDTHYDGFGAKEAGIAFIAQMYGFGFSQGASPFEGFDCVFQAHTPEELASFLIGGGSL</sequence>
<organism evidence="1 2">
    <name type="scientific">Youxingia wuxianensis</name>
    <dbReference type="NCBI Taxonomy" id="2763678"/>
    <lineage>
        <taxon>Bacteria</taxon>
        <taxon>Bacillati</taxon>
        <taxon>Bacillota</taxon>
        <taxon>Clostridia</taxon>
        <taxon>Eubacteriales</taxon>
        <taxon>Oscillospiraceae</taxon>
        <taxon>Youxingia</taxon>
    </lineage>
</organism>
<dbReference type="PANTHER" id="PTHR43434">
    <property type="entry name" value="PHOSPHOGLYCOLATE PHOSPHATASE"/>
    <property type="match status" value="1"/>
</dbReference>
<dbReference type="Proteomes" id="UP000623678">
    <property type="component" value="Unassembled WGS sequence"/>
</dbReference>
<dbReference type="InterPro" id="IPR023198">
    <property type="entry name" value="PGP-like_dom2"/>
</dbReference>
<dbReference type="SFLD" id="SFLDS00003">
    <property type="entry name" value="Haloacid_Dehalogenase"/>
    <property type="match status" value="1"/>
</dbReference>
<keyword evidence="2" id="KW-1185">Reference proteome</keyword>
<accession>A0A926EPT4</accession>
<dbReference type="Pfam" id="PF13419">
    <property type="entry name" value="HAD_2"/>
    <property type="match status" value="1"/>
</dbReference>
<gene>
    <name evidence="1" type="ORF">H8705_08040</name>
</gene>
<dbReference type="InterPro" id="IPR050155">
    <property type="entry name" value="HAD-like_hydrolase_sf"/>
</dbReference>